<dbReference type="SUPFAM" id="SSF55729">
    <property type="entry name" value="Acyl-CoA N-acyltransferases (Nat)"/>
    <property type="match status" value="1"/>
</dbReference>
<dbReference type="InterPro" id="IPR000182">
    <property type="entry name" value="GNAT_dom"/>
</dbReference>
<dbReference type="AlphaFoldDB" id="A0AB39Y0J8"/>
<dbReference type="EMBL" id="CP165727">
    <property type="protein sequence ID" value="XDV62032.1"/>
    <property type="molecule type" value="Genomic_DNA"/>
</dbReference>
<accession>A0AB39Y0J8</accession>
<feature type="domain" description="N-acetyltransferase" evidence="1">
    <location>
        <begin position="13"/>
        <end position="68"/>
    </location>
</feature>
<keyword evidence="2" id="KW-0012">Acyltransferase</keyword>
<evidence type="ECO:0000259" key="1">
    <source>
        <dbReference type="Pfam" id="PF00583"/>
    </source>
</evidence>
<name>A0AB39Y0J8_9ACTN</name>
<dbReference type="GO" id="GO:0016747">
    <property type="term" value="F:acyltransferase activity, transferring groups other than amino-acyl groups"/>
    <property type="evidence" value="ECO:0007669"/>
    <property type="project" value="InterPro"/>
</dbReference>
<dbReference type="EC" id="2.3.1.-" evidence="2"/>
<evidence type="ECO:0000313" key="2">
    <source>
        <dbReference type="EMBL" id="XDV62032.1"/>
    </source>
</evidence>
<organism evidence="2">
    <name type="scientific">Streptomyces sp. R33</name>
    <dbReference type="NCBI Taxonomy" id="3238629"/>
    <lineage>
        <taxon>Bacteria</taxon>
        <taxon>Bacillati</taxon>
        <taxon>Actinomycetota</taxon>
        <taxon>Actinomycetes</taxon>
        <taxon>Kitasatosporales</taxon>
        <taxon>Streptomycetaceae</taxon>
        <taxon>Streptomyces</taxon>
    </lineage>
</organism>
<gene>
    <name evidence="2" type="ORF">AB5J51_03320</name>
</gene>
<protein>
    <submittedName>
        <fullName evidence="2">GNAT family N-acetyltransferase</fullName>
        <ecNumber evidence="2">2.3.1.-</ecNumber>
    </submittedName>
</protein>
<dbReference type="InterPro" id="IPR016181">
    <property type="entry name" value="Acyl_CoA_acyltransferase"/>
</dbReference>
<dbReference type="Gene3D" id="3.40.630.30">
    <property type="match status" value="1"/>
</dbReference>
<proteinExistence type="predicted"/>
<dbReference type="RefSeq" id="WP_369776754.1">
    <property type="nucleotide sequence ID" value="NZ_CP165727.1"/>
</dbReference>
<sequence>MEIRKGQKGDAIEVATLRAGSWRTGFGTGGRLLVHALAWAAEEHPARPVYLEVLRANTRAIAFYERHGALRTWWCRRPLRMPGATSRTAGSSTGGGGSWCAARPISAGRVVCSGECSPSSSAAFTATLRGKVMSHHHDRSDDVFVGGTAQGASLVRPSPGHPESPL</sequence>
<dbReference type="Pfam" id="PF00583">
    <property type="entry name" value="Acetyltransf_1"/>
    <property type="match status" value="1"/>
</dbReference>
<keyword evidence="2" id="KW-0808">Transferase</keyword>
<reference evidence="2" key="1">
    <citation type="submission" date="2024-08" db="EMBL/GenBank/DDBJ databases">
        <authorList>
            <person name="Yu S.T."/>
        </authorList>
    </citation>
    <scope>NUCLEOTIDE SEQUENCE</scope>
    <source>
        <strain evidence="2">R33</strain>
    </source>
</reference>